<dbReference type="Proteomes" id="UP000269721">
    <property type="component" value="Unassembled WGS sequence"/>
</dbReference>
<evidence type="ECO:0000313" key="3">
    <source>
        <dbReference type="EMBL" id="RKO83696.1"/>
    </source>
</evidence>
<feature type="region of interest" description="Disordered" evidence="2">
    <location>
        <begin position="1"/>
        <end position="102"/>
    </location>
</feature>
<evidence type="ECO:0000256" key="2">
    <source>
        <dbReference type="SAM" id="MobiDB-lite"/>
    </source>
</evidence>
<feature type="compositionally biased region" description="Basic and acidic residues" evidence="2">
    <location>
        <begin position="52"/>
        <end position="62"/>
    </location>
</feature>
<feature type="compositionally biased region" description="Low complexity" evidence="2">
    <location>
        <begin position="327"/>
        <end position="348"/>
    </location>
</feature>
<keyword evidence="4" id="KW-1185">Reference proteome</keyword>
<evidence type="ECO:0000313" key="4">
    <source>
        <dbReference type="Proteomes" id="UP000269721"/>
    </source>
</evidence>
<protein>
    <submittedName>
        <fullName evidence="3">Uncharacterized protein</fullName>
    </submittedName>
</protein>
<accession>A0A4P9W0W9</accession>
<feature type="coiled-coil region" evidence="1">
    <location>
        <begin position="413"/>
        <end position="457"/>
    </location>
</feature>
<organism evidence="3 4">
    <name type="scientific">Blyttiomyces helicus</name>
    <dbReference type="NCBI Taxonomy" id="388810"/>
    <lineage>
        <taxon>Eukaryota</taxon>
        <taxon>Fungi</taxon>
        <taxon>Fungi incertae sedis</taxon>
        <taxon>Chytridiomycota</taxon>
        <taxon>Chytridiomycota incertae sedis</taxon>
        <taxon>Chytridiomycetes</taxon>
        <taxon>Chytridiomycetes incertae sedis</taxon>
        <taxon>Blyttiomyces</taxon>
    </lineage>
</organism>
<reference evidence="4" key="1">
    <citation type="journal article" date="2018" name="Nat. Microbiol.">
        <title>Leveraging single-cell genomics to expand the fungal tree of life.</title>
        <authorList>
            <person name="Ahrendt S.R."/>
            <person name="Quandt C.A."/>
            <person name="Ciobanu D."/>
            <person name="Clum A."/>
            <person name="Salamov A."/>
            <person name="Andreopoulos B."/>
            <person name="Cheng J.F."/>
            <person name="Woyke T."/>
            <person name="Pelin A."/>
            <person name="Henrissat B."/>
            <person name="Reynolds N.K."/>
            <person name="Benny G.L."/>
            <person name="Smith M.E."/>
            <person name="James T.Y."/>
            <person name="Grigoriev I.V."/>
        </authorList>
    </citation>
    <scope>NUCLEOTIDE SEQUENCE [LARGE SCALE GENOMIC DNA]</scope>
</reference>
<dbReference type="AlphaFoldDB" id="A0A4P9W0W9"/>
<proteinExistence type="predicted"/>
<dbReference type="EMBL" id="ML000939">
    <property type="protein sequence ID" value="RKO83696.1"/>
    <property type="molecule type" value="Genomic_DNA"/>
</dbReference>
<sequence>MQTRKTLTRIPVSRPKATTVSRSRRGFSEYYRGVAMGAGGGKDFSRDDDDGREGPASHRFEARTVVGDGPGEVGESQHARSRVLPTPYARPPQHLADERRGRGRLPTKAWEHWTTVPLVDLPRFFEEVYYDFRTSGGASIPSVGSENFTYEWRGPGPIENVMAKVLSIAPSPTAKEAMVDRLIFDRAVIYSITFYCKGYTSCPIDPHLHERSKGKRQCAFELKIEVRANDISHAILYTINQHEFSEPNRSKGERWEMSMETRNLARDWACRADKTLDMFMDERFPRYEIEGKYTCPPHRAEAFHRKDVVNVWDYARRAKMSVSAALTPARATSSDPATAASSPSSEPAIVPAFTADRITPLPWPSSIRQPAPRSVTDIIAGYTASSPHRALDSEHDDGISAQNVALIKEIVRLQDLKRVREEMERARLAEEQRLREKEAKRLENLKLKEVLEALRAELGVMEQ</sequence>
<keyword evidence="1" id="KW-0175">Coiled coil</keyword>
<feature type="region of interest" description="Disordered" evidence="2">
    <location>
        <begin position="325"/>
        <end position="348"/>
    </location>
</feature>
<gene>
    <name evidence="3" type="ORF">BDK51DRAFT_52929</name>
</gene>
<name>A0A4P9W0W9_9FUNG</name>
<evidence type="ECO:0000256" key="1">
    <source>
        <dbReference type="SAM" id="Coils"/>
    </source>
</evidence>